<evidence type="ECO:0000313" key="4">
    <source>
        <dbReference type="EMBL" id="CAD9080493.1"/>
    </source>
</evidence>
<evidence type="ECO:0008006" key="5">
    <source>
        <dbReference type="Google" id="ProtNLM"/>
    </source>
</evidence>
<gene>
    <name evidence="4" type="ORF">PCOS0759_LOCUS3733</name>
</gene>
<dbReference type="Pfam" id="PF09250">
    <property type="entry name" value="Prim-Pol"/>
    <property type="match status" value="1"/>
</dbReference>
<dbReference type="Pfam" id="PF08707">
    <property type="entry name" value="PriCT_2"/>
    <property type="match status" value="1"/>
</dbReference>
<dbReference type="SUPFAM" id="SSF56747">
    <property type="entry name" value="Prim-pol domain"/>
    <property type="match status" value="1"/>
</dbReference>
<feature type="domain" description="Primase C-terminal 2" evidence="2">
    <location>
        <begin position="218"/>
        <end position="292"/>
    </location>
</feature>
<feature type="compositionally biased region" description="Basic and acidic residues" evidence="1">
    <location>
        <begin position="322"/>
        <end position="341"/>
    </location>
</feature>
<evidence type="ECO:0000259" key="2">
    <source>
        <dbReference type="Pfam" id="PF08707"/>
    </source>
</evidence>
<feature type="domain" description="DNA primase/polymerase bifunctional N-terminal" evidence="3">
    <location>
        <begin position="63"/>
        <end position="191"/>
    </location>
</feature>
<dbReference type="InterPro" id="IPR015330">
    <property type="entry name" value="DNA_primase/pol_bifunc_N"/>
</dbReference>
<feature type="region of interest" description="Disordered" evidence="1">
    <location>
        <begin position="295"/>
        <end position="341"/>
    </location>
</feature>
<accession>A0A7S1PH23</accession>
<dbReference type="GO" id="GO:0016817">
    <property type="term" value="F:hydrolase activity, acting on acid anhydrides"/>
    <property type="evidence" value="ECO:0007669"/>
    <property type="project" value="InterPro"/>
</dbReference>
<evidence type="ECO:0000256" key="1">
    <source>
        <dbReference type="SAM" id="MobiDB-lite"/>
    </source>
</evidence>
<sequence>MYFKKQFNITQHRAIKMYLENNLLPMSLTIEMNSETRDKTLIELPKKFKYYTLRSDVQKFLNPARKHLALKTGYEIQEGYFLVVVDVDSKKHENECCGLKFIDDLFKEHGYTPNTWCQESVSGGYHLFYKVKEADFGNLRSAAKLEKGNMKHAVDLKAKNLLIFCYPTSLNCKQYKWKIAPGVIELEEMPKFLRDLWIKKPSIGRSQENRVTPIDVLHSLCSKIPQDYWDDLTKWNNIGMSMKTANPSNECKQLYEYFSSRSTKYKRGEPSKNWDRYSSVGKYSEGTLRHYAKGSETPRYAVSRKRKPLEEIPVSRKRQRTHQSEDSTDRNHAADKPEGKC</sequence>
<protein>
    <recommendedName>
        <fullName evidence="5">DNA primase/polymerase bifunctional N-terminal domain-containing protein</fullName>
    </recommendedName>
</protein>
<dbReference type="EMBL" id="HBGD01004496">
    <property type="protein sequence ID" value="CAD9080493.1"/>
    <property type="molecule type" value="Transcribed_RNA"/>
</dbReference>
<dbReference type="AlphaFoldDB" id="A0A7S1PH23"/>
<evidence type="ECO:0000259" key="3">
    <source>
        <dbReference type="Pfam" id="PF09250"/>
    </source>
</evidence>
<reference evidence="4" key="1">
    <citation type="submission" date="2021-01" db="EMBL/GenBank/DDBJ databases">
        <authorList>
            <person name="Corre E."/>
            <person name="Pelletier E."/>
            <person name="Niang G."/>
            <person name="Scheremetjew M."/>
            <person name="Finn R."/>
            <person name="Kale V."/>
            <person name="Holt S."/>
            <person name="Cochrane G."/>
            <person name="Meng A."/>
            <person name="Brown T."/>
            <person name="Cohen L."/>
        </authorList>
    </citation>
    <scope>NUCLEOTIDE SEQUENCE</scope>
    <source>
        <strain evidence="4">WS</strain>
    </source>
</reference>
<dbReference type="InterPro" id="IPR014819">
    <property type="entry name" value="PriCT_2"/>
</dbReference>
<proteinExistence type="predicted"/>
<organism evidence="4">
    <name type="scientific">Percolomonas cosmopolitus</name>
    <dbReference type="NCBI Taxonomy" id="63605"/>
    <lineage>
        <taxon>Eukaryota</taxon>
        <taxon>Discoba</taxon>
        <taxon>Heterolobosea</taxon>
        <taxon>Tetramitia</taxon>
        <taxon>Eutetramitia</taxon>
        <taxon>Percolomonadidae</taxon>
        <taxon>Percolomonas</taxon>
    </lineage>
</organism>
<name>A0A7S1PH23_9EUKA</name>